<evidence type="ECO:0000313" key="2">
    <source>
        <dbReference type="EMBL" id="KKK94347.1"/>
    </source>
</evidence>
<feature type="transmembrane region" description="Helical" evidence="1">
    <location>
        <begin position="220"/>
        <end position="248"/>
    </location>
</feature>
<evidence type="ECO:0008006" key="3">
    <source>
        <dbReference type="Google" id="ProtNLM"/>
    </source>
</evidence>
<feature type="transmembrane region" description="Helical" evidence="1">
    <location>
        <begin position="149"/>
        <end position="167"/>
    </location>
</feature>
<feature type="transmembrane region" description="Helical" evidence="1">
    <location>
        <begin position="112"/>
        <end position="137"/>
    </location>
</feature>
<feature type="transmembrane region" description="Helical" evidence="1">
    <location>
        <begin position="179"/>
        <end position="208"/>
    </location>
</feature>
<keyword evidence="1" id="KW-0472">Membrane</keyword>
<gene>
    <name evidence="2" type="ORF">LCGC14_2683780</name>
</gene>
<name>A0A0F8ZKM0_9ZZZZ</name>
<proteinExistence type="predicted"/>
<sequence>MKSSLYKILCSTGAILTVTALVLVINARATGYEYSIYTSTPVAVWVLILTSVLISIALLISEASKDNPGRRWVIALLILMSNSIVVILLSTLRDYYSVGSDTLMHMGYVRDLANGIVSAQNIYPGVHALPALLVLLGLSPMTATNISPAFIYVIYVASFYALSRFIWSNRRKVIIATTISAILLLPHGIGLSATLVGAAMFPLTLLVIMRLKRDFNKRNIVVFTLLLAAISVIHPLALEVAIISTVAACVLPD</sequence>
<organism evidence="2">
    <name type="scientific">marine sediment metagenome</name>
    <dbReference type="NCBI Taxonomy" id="412755"/>
    <lineage>
        <taxon>unclassified sequences</taxon>
        <taxon>metagenomes</taxon>
        <taxon>ecological metagenomes</taxon>
    </lineage>
</organism>
<reference evidence="2" key="1">
    <citation type="journal article" date="2015" name="Nature">
        <title>Complex archaea that bridge the gap between prokaryotes and eukaryotes.</title>
        <authorList>
            <person name="Spang A."/>
            <person name="Saw J.H."/>
            <person name="Jorgensen S.L."/>
            <person name="Zaremba-Niedzwiedzka K."/>
            <person name="Martijn J."/>
            <person name="Lind A.E."/>
            <person name="van Eijk R."/>
            <person name="Schleper C."/>
            <person name="Guy L."/>
            <person name="Ettema T.J."/>
        </authorList>
    </citation>
    <scope>NUCLEOTIDE SEQUENCE</scope>
</reference>
<evidence type="ECO:0000256" key="1">
    <source>
        <dbReference type="SAM" id="Phobius"/>
    </source>
</evidence>
<protein>
    <recommendedName>
        <fullName evidence="3">Glycosyltransferase RgtA/B/C/D-like domain-containing protein</fullName>
    </recommendedName>
</protein>
<dbReference type="EMBL" id="LAZR01047384">
    <property type="protein sequence ID" value="KKK94347.1"/>
    <property type="molecule type" value="Genomic_DNA"/>
</dbReference>
<keyword evidence="1" id="KW-1133">Transmembrane helix</keyword>
<feature type="transmembrane region" description="Helical" evidence="1">
    <location>
        <begin position="72"/>
        <end position="92"/>
    </location>
</feature>
<keyword evidence="1" id="KW-0812">Transmembrane</keyword>
<dbReference type="AlphaFoldDB" id="A0A0F8ZKM0"/>
<comment type="caution">
    <text evidence="2">The sequence shown here is derived from an EMBL/GenBank/DDBJ whole genome shotgun (WGS) entry which is preliminary data.</text>
</comment>
<feature type="non-terminal residue" evidence="2">
    <location>
        <position position="253"/>
    </location>
</feature>
<feature type="transmembrane region" description="Helical" evidence="1">
    <location>
        <begin position="43"/>
        <end position="60"/>
    </location>
</feature>
<accession>A0A0F8ZKM0</accession>